<evidence type="ECO:0000313" key="1">
    <source>
        <dbReference type="EMBL" id="PIR87606.1"/>
    </source>
</evidence>
<dbReference type="EMBL" id="PFBC01000057">
    <property type="protein sequence ID" value="PIR87606.1"/>
    <property type="molecule type" value="Genomic_DNA"/>
</dbReference>
<protein>
    <submittedName>
        <fullName evidence="1">Uncharacterized protein</fullName>
    </submittedName>
</protein>
<proteinExistence type="predicted"/>
<reference evidence="2" key="1">
    <citation type="submission" date="2017-09" db="EMBL/GenBank/DDBJ databases">
        <title>Depth-based differentiation of microbial function through sediment-hosted aquifers and enrichment of novel symbionts in the deep terrestrial subsurface.</title>
        <authorList>
            <person name="Probst A.J."/>
            <person name="Ladd B."/>
            <person name="Jarett J.K."/>
            <person name="Geller-Mcgrath D.E."/>
            <person name="Sieber C.M.K."/>
            <person name="Emerson J.B."/>
            <person name="Anantharaman K."/>
            <person name="Thomas B.C."/>
            <person name="Malmstrom R."/>
            <person name="Stieglmeier M."/>
            <person name="Klingl A."/>
            <person name="Woyke T."/>
            <person name="Ryan C.M."/>
            <person name="Banfield J.F."/>
        </authorList>
    </citation>
    <scope>NUCLEOTIDE SEQUENCE [LARGE SCALE GENOMIC DNA]</scope>
</reference>
<dbReference type="Proteomes" id="UP000230903">
    <property type="component" value="Unassembled WGS sequence"/>
</dbReference>
<accession>A0A2H0UPK3</accession>
<name>A0A2H0UPK3_9BACT</name>
<evidence type="ECO:0000313" key="2">
    <source>
        <dbReference type="Proteomes" id="UP000230903"/>
    </source>
</evidence>
<gene>
    <name evidence="1" type="ORF">COU10_03730</name>
</gene>
<comment type="caution">
    <text evidence="1">The sequence shown here is derived from an EMBL/GenBank/DDBJ whole genome shotgun (WGS) entry which is preliminary data.</text>
</comment>
<organism evidence="1 2">
    <name type="scientific">Candidatus Harrisonbacteria bacterium CG10_big_fil_rev_8_21_14_0_10_45_28</name>
    <dbReference type="NCBI Taxonomy" id="1974586"/>
    <lineage>
        <taxon>Bacteria</taxon>
        <taxon>Candidatus Harrisoniibacteriota</taxon>
    </lineage>
</organism>
<dbReference type="AlphaFoldDB" id="A0A2H0UPK3"/>
<sequence length="76" mass="8971">ECRHIERLKHRNKLDWYTRACQCAGEKSENEVYQNLGQSHQSHPASEHCPNEFETTYPPDSKEIVYCEQCFQAEIV</sequence>
<feature type="non-terminal residue" evidence="1">
    <location>
        <position position="1"/>
    </location>
</feature>